<sequence length="246" mass="28282">MKPVMLQVVSKPIKLILENNYMQLPDFFQSEVEAFWSSHNHDNRFTNGEVFHIDELKETDQEMLFYLKPSNYAHYLYSVRTKNIIDNACKVIYGAGLVETKDSYFVFGVMNNHTAYPGRLQCVGGGLSRSDLQSNHFQMQNSVLREMTEELGIDLNCVNSCSVRFLKTGGDYDFLALLFHIQLNLTNNELEDEFNKMSEASIAIGEKSEFVRLVSIKNEPSSINDFINNNHRPSVDYLIPLLNKMK</sequence>
<evidence type="ECO:0000313" key="1">
    <source>
        <dbReference type="EMBL" id="MBD7963552.1"/>
    </source>
</evidence>
<accession>A0ABR8SJ91</accession>
<dbReference type="Proteomes" id="UP000603641">
    <property type="component" value="Unassembled WGS sequence"/>
</dbReference>
<protein>
    <recommendedName>
        <fullName evidence="3">Nudix hydrolase domain-containing protein</fullName>
    </recommendedName>
</protein>
<dbReference type="EMBL" id="JACSQM010000002">
    <property type="protein sequence ID" value="MBD7963552.1"/>
    <property type="molecule type" value="Genomic_DNA"/>
</dbReference>
<organism evidence="1 2">
    <name type="scientific">Fictibacillus norfolkensis</name>
    <dbReference type="NCBI Taxonomy" id="2762233"/>
    <lineage>
        <taxon>Bacteria</taxon>
        <taxon>Bacillati</taxon>
        <taxon>Bacillota</taxon>
        <taxon>Bacilli</taxon>
        <taxon>Bacillales</taxon>
        <taxon>Fictibacillaceae</taxon>
        <taxon>Fictibacillus</taxon>
    </lineage>
</organism>
<evidence type="ECO:0000313" key="2">
    <source>
        <dbReference type="Proteomes" id="UP000603641"/>
    </source>
</evidence>
<evidence type="ECO:0008006" key="3">
    <source>
        <dbReference type="Google" id="ProtNLM"/>
    </source>
</evidence>
<proteinExistence type="predicted"/>
<name>A0ABR8SJ91_9BACL</name>
<gene>
    <name evidence="1" type="ORF">H9648_05740</name>
</gene>
<comment type="caution">
    <text evidence="1">The sequence shown here is derived from an EMBL/GenBank/DDBJ whole genome shotgun (WGS) entry which is preliminary data.</text>
</comment>
<keyword evidence="2" id="KW-1185">Reference proteome</keyword>
<reference evidence="1 2" key="1">
    <citation type="submission" date="2020-08" db="EMBL/GenBank/DDBJ databases">
        <title>A Genomic Blueprint of the Chicken Gut Microbiome.</title>
        <authorList>
            <person name="Gilroy R."/>
            <person name="Ravi A."/>
            <person name="Getino M."/>
            <person name="Pursley I."/>
            <person name="Horton D.L."/>
            <person name="Alikhan N.-F."/>
            <person name="Baker D."/>
            <person name="Gharbi K."/>
            <person name="Hall N."/>
            <person name="Watson M."/>
            <person name="Adriaenssens E.M."/>
            <person name="Foster-Nyarko E."/>
            <person name="Jarju S."/>
            <person name="Secka A."/>
            <person name="Antonio M."/>
            <person name="Oren A."/>
            <person name="Chaudhuri R."/>
            <person name="La Ragione R.M."/>
            <person name="Hildebrand F."/>
            <person name="Pallen M.J."/>
        </authorList>
    </citation>
    <scope>NUCLEOTIDE SEQUENCE [LARGE SCALE GENOMIC DNA]</scope>
    <source>
        <strain evidence="1 2">Sa2CUA10</strain>
    </source>
</reference>
<dbReference type="RefSeq" id="WP_191752937.1">
    <property type="nucleotide sequence ID" value="NZ_JACSQM010000002.1"/>
</dbReference>